<name>A0A975KU45_9ACTN</name>
<dbReference type="Proteomes" id="UP000676079">
    <property type="component" value="Plasmid unnamed4"/>
</dbReference>
<dbReference type="RefSeq" id="WP_220565978.1">
    <property type="nucleotide sequence ID" value="NZ_CP074136.1"/>
</dbReference>
<proteinExistence type="predicted"/>
<accession>A0A975KU45</accession>
<organism evidence="2 3">
    <name type="scientific">Nocardiopsis changdeensis</name>
    <dbReference type="NCBI Taxonomy" id="2831969"/>
    <lineage>
        <taxon>Bacteria</taxon>
        <taxon>Bacillati</taxon>
        <taxon>Actinomycetota</taxon>
        <taxon>Actinomycetes</taxon>
        <taxon>Streptosporangiales</taxon>
        <taxon>Nocardiopsidaceae</taxon>
        <taxon>Nocardiopsis</taxon>
    </lineage>
</organism>
<keyword evidence="3" id="KW-1185">Reference proteome</keyword>
<evidence type="ECO:0000313" key="2">
    <source>
        <dbReference type="EMBL" id="QUX26552.1"/>
    </source>
</evidence>
<keyword evidence="2" id="KW-0614">Plasmid</keyword>
<dbReference type="EMBL" id="CP074136">
    <property type="protein sequence ID" value="QUX26552.1"/>
    <property type="molecule type" value="Genomic_DNA"/>
</dbReference>
<feature type="region of interest" description="Disordered" evidence="1">
    <location>
        <begin position="341"/>
        <end position="364"/>
    </location>
</feature>
<sequence length="881" mass="91247">MSTKPTTCTVPVEPAPGSAHRGPSTAQSSAGRTPGPPSPEAARALLAAADALEATGGRPAPDTTDPDLTRLLRGITPAEAAVDRAALMAIGAARSRGWSWPRIGKALGLTADGARDKFDRAAARHPDYTAPLPPTLGAHISRASDLIAAIADPPGPYLAHAAARLLGAVLLTATLEETPHLVGHWLTDPALAAVTAAAARHPKNDGAHKALTEFAGVRPGTRADLLDILREAVRDSPWALASDTAVAALDAPPAAAPGAADRPVHPLVELYERIHVLLPVLAPGPVARALRDLGQALHVGVPDLVDQAMATVAGLDAAERTRALGEDGERLWQQAHRAWDADSAPLPATVPPGSGGTPRSTPTRSEWDAVQNLLALAGHIRQVPSELEPGTAANALDALANAIDTGAPTLLEKPLAAVAALGDAERARLLGTAGERLWERAWRNWGPLTPRPDLVAAAGLPTAAAEPLAQLCDRDVLPALVRSGIGHPLGEGLGALIDAYRTGNAAALGRVVRSLSAVNGPAVAQLIREPDTARAWQVLHRIATGPTEPPAGSEPEDGKGAGLSGYGLALHRGGLTRAAATALAASVGRFATAAHLAARRQRDGVLRHALAAVDPALTSRDPRRMRTLLHALPHLDAYGLPEWGELVLELQTHARHLEAPVNVPMLVADAGLPEDVARHLGGLIRAARVGLLAADAPGHAPVAAAPAFHALFADLDAALADELPEALDQVAALEEIDLPADDPGALTLAWETLAAAWKRWRADNPGPVPGELGLDLGDLGDPEQTWQDAAARTLPSAPELAVAVGRLITAAAPHLGSGDLGWANTYRALHHLVQVVETGHQATISGALRGVMALRPNRPPINKYPQVAEALRALAHAYDNQ</sequence>
<evidence type="ECO:0000256" key="1">
    <source>
        <dbReference type="SAM" id="MobiDB-lite"/>
    </source>
</evidence>
<geneLocation type="plasmid" evidence="2 3">
    <name>unnamed4</name>
</geneLocation>
<feature type="region of interest" description="Disordered" evidence="1">
    <location>
        <begin position="1"/>
        <end position="42"/>
    </location>
</feature>
<evidence type="ECO:0000313" key="3">
    <source>
        <dbReference type="Proteomes" id="UP000676079"/>
    </source>
</evidence>
<reference evidence="3" key="1">
    <citation type="submission" date="2021-05" db="EMBL/GenBank/DDBJ databases">
        <title>Direct Submission.</title>
        <authorList>
            <person name="Li K."/>
            <person name="Gao J."/>
        </authorList>
    </citation>
    <scope>NUCLEOTIDE SEQUENCE [LARGE SCALE GENOMIC DNA]</scope>
    <source>
        <strain evidence="3">Mg02</strain>
        <plasmid evidence="3">unnamed4</plasmid>
    </source>
</reference>
<gene>
    <name evidence="2" type="ORF">KGD84_33170</name>
</gene>
<protein>
    <submittedName>
        <fullName evidence="2">Uncharacterized protein</fullName>
    </submittedName>
</protein>